<evidence type="ECO:0000313" key="3">
    <source>
        <dbReference type="EMBL" id="CAB4242054.1"/>
    </source>
</evidence>
<evidence type="ECO:0000259" key="1">
    <source>
        <dbReference type="Pfam" id="PF09588"/>
    </source>
</evidence>
<dbReference type="NCBIfam" id="TIGR03033">
    <property type="entry name" value="phage_rel_nuc"/>
    <property type="match status" value="1"/>
</dbReference>
<dbReference type="InterPro" id="IPR011604">
    <property type="entry name" value="PDDEXK-like_dom_sf"/>
</dbReference>
<reference evidence="2" key="1">
    <citation type="submission" date="2020-04" db="EMBL/GenBank/DDBJ databases">
        <authorList>
            <person name="Chiriac C."/>
            <person name="Salcher M."/>
            <person name="Ghai R."/>
            <person name="Kavagutti S V."/>
        </authorList>
    </citation>
    <scope>NUCLEOTIDE SEQUENCE</scope>
</reference>
<accession>A0A6J5LJY9</accession>
<dbReference type="Gene3D" id="3.90.320.10">
    <property type="match status" value="1"/>
</dbReference>
<dbReference type="InterPro" id="IPR051703">
    <property type="entry name" value="NF-kappa-B_Signaling_Reg"/>
</dbReference>
<dbReference type="SUPFAM" id="SSF52980">
    <property type="entry name" value="Restriction endonuclease-like"/>
    <property type="match status" value="1"/>
</dbReference>
<evidence type="ECO:0000313" key="2">
    <source>
        <dbReference type="EMBL" id="CAB4133872.1"/>
    </source>
</evidence>
<organism evidence="2">
    <name type="scientific">uncultured Caudovirales phage</name>
    <dbReference type="NCBI Taxonomy" id="2100421"/>
    <lineage>
        <taxon>Viruses</taxon>
        <taxon>Duplodnaviria</taxon>
        <taxon>Heunggongvirae</taxon>
        <taxon>Uroviricota</taxon>
        <taxon>Caudoviricetes</taxon>
        <taxon>Peduoviridae</taxon>
        <taxon>Maltschvirus</taxon>
        <taxon>Maltschvirus maltsch</taxon>
    </lineage>
</organism>
<proteinExistence type="predicted"/>
<dbReference type="InterPro" id="IPR017482">
    <property type="entry name" value="Lambda-type_endonuclease"/>
</dbReference>
<feature type="domain" description="YqaJ viral recombinase" evidence="1">
    <location>
        <begin position="10"/>
        <end position="150"/>
    </location>
</feature>
<dbReference type="InterPro" id="IPR019080">
    <property type="entry name" value="YqaJ_viral_recombinase"/>
</dbReference>
<keyword evidence="2" id="KW-0255">Endonuclease</keyword>
<dbReference type="InterPro" id="IPR011335">
    <property type="entry name" value="Restrct_endonuc-II-like"/>
</dbReference>
<keyword evidence="2" id="KW-0540">Nuclease</keyword>
<dbReference type="PANTHER" id="PTHR46609:SF6">
    <property type="entry name" value="EXONUCLEASE, PHAGE-TYPE_RECB, C-TERMINAL DOMAIN-CONTAINING PROTEIN-RELATED"/>
    <property type="match status" value="1"/>
</dbReference>
<keyword evidence="2" id="KW-0378">Hydrolase</keyword>
<protein>
    <submittedName>
        <fullName evidence="2">Phage_rel_nuc, putative phage-type endonuclease</fullName>
    </submittedName>
</protein>
<dbReference type="EMBL" id="LR797827">
    <property type="protein sequence ID" value="CAB4242054.1"/>
    <property type="molecule type" value="Genomic_DNA"/>
</dbReference>
<dbReference type="PANTHER" id="PTHR46609">
    <property type="entry name" value="EXONUCLEASE, PHAGE-TYPE/RECB, C-TERMINAL DOMAIN-CONTAINING PROTEIN"/>
    <property type="match status" value="1"/>
</dbReference>
<name>A0A6J5LJY9_9CAUD</name>
<dbReference type="CDD" id="cd22343">
    <property type="entry name" value="PDDEXK_lambda_exonuclease-like"/>
    <property type="match status" value="1"/>
</dbReference>
<sequence>MNDIKQGSDEWFAARLGKATASKIADILATIKSGESASRRNYRVELVCERLTGVRGETYTNPHMIRGTELEPLARALYESKMNVFVDEIGFVDHPTIPMSGASPDGLVGNDGLIEIKAPTAANHLDTILSGSAPSKYISQMQWQMACTGRAWCDFVSFNAEMPSELQLFIKRVPRDDEFIASTEKAVSEFLAEVASTVETLKELQHGNTI</sequence>
<dbReference type="GO" id="GO:0004519">
    <property type="term" value="F:endonuclease activity"/>
    <property type="evidence" value="ECO:0007669"/>
    <property type="project" value="UniProtKB-KW"/>
</dbReference>
<dbReference type="EMBL" id="LR796275">
    <property type="protein sequence ID" value="CAB4133872.1"/>
    <property type="molecule type" value="Genomic_DNA"/>
</dbReference>
<dbReference type="Pfam" id="PF09588">
    <property type="entry name" value="YqaJ"/>
    <property type="match status" value="1"/>
</dbReference>
<gene>
    <name evidence="2" type="ORF">UFOVP263_31</name>
    <name evidence="3" type="ORF">UFOVP91_31</name>
</gene>